<dbReference type="GO" id="GO:0006508">
    <property type="term" value="P:proteolysis"/>
    <property type="evidence" value="ECO:0007669"/>
    <property type="project" value="InterPro"/>
</dbReference>
<dbReference type="InterPro" id="IPR003593">
    <property type="entry name" value="AAA+_ATPase"/>
</dbReference>
<dbReference type="FunFam" id="3.40.50.300:FF:002568">
    <property type="entry name" value="Cell division protein (FtsH)"/>
    <property type="match status" value="1"/>
</dbReference>
<organism evidence="13 14">
    <name type="scientific">Zizania palustris</name>
    <name type="common">Northern wild rice</name>
    <dbReference type="NCBI Taxonomy" id="103762"/>
    <lineage>
        <taxon>Eukaryota</taxon>
        <taxon>Viridiplantae</taxon>
        <taxon>Streptophyta</taxon>
        <taxon>Embryophyta</taxon>
        <taxon>Tracheophyta</taxon>
        <taxon>Spermatophyta</taxon>
        <taxon>Magnoliopsida</taxon>
        <taxon>Liliopsida</taxon>
        <taxon>Poales</taxon>
        <taxon>Poaceae</taxon>
        <taxon>BOP clade</taxon>
        <taxon>Oryzoideae</taxon>
        <taxon>Oryzeae</taxon>
        <taxon>Zizaniinae</taxon>
        <taxon>Zizania</taxon>
    </lineage>
</organism>
<dbReference type="Pfam" id="PF17862">
    <property type="entry name" value="AAA_lid_3"/>
    <property type="match status" value="1"/>
</dbReference>
<dbReference type="AlphaFoldDB" id="A0A8J5W2X4"/>
<comment type="similarity">
    <text evidence="3">In the C-terminal section; belongs to the peptidase M41 family.</text>
</comment>
<name>A0A8J5W2X4_ZIZPA</name>
<evidence type="ECO:0000256" key="3">
    <source>
        <dbReference type="ARBA" id="ARBA00010044"/>
    </source>
</evidence>
<evidence type="ECO:0000256" key="6">
    <source>
        <dbReference type="ARBA" id="ARBA00022723"/>
    </source>
</evidence>
<keyword evidence="9" id="KW-0378">Hydrolase</keyword>
<dbReference type="FunFam" id="1.10.8.60:FF:000001">
    <property type="entry name" value="ATP-dependent zinc metalloprotease FtsH"/>
    <property type="match status" value="1"/>
</dbReference>
<dbReference type="SMART" id="SM00382">
    <property type="entry name" value="AAA"/>
    <property type="match status" value="1"/>
</dbReference>
<dbReference type="GO" id="GO:0005524">
    <property type="term" value="F:ATP binding"/>
    <property type="evidence" value="ECO:0007669"/>
    <property type="project" value="InterPro"/>
</dbReference>
<dbReference type="OrthoDB" id="1413014at2759"/>
<evidence type="ECO:0000259" key="12">
    <source>
        <dbReference type="SMART" id="SM00382"/>
    </source>
</evidence>
<evidence type="ECO:0000256" key="2">
    <source>
        <dbReference type="ARBA" id="ARBA00003497"/>
    </source>
</evidence>
<proteinExistence type="inferred from homology"/>
<keyword evidence="14" id="KW-1185">Reference proteome</keyword>
<keyword evidence="6" id="KW-0479">Metal-binding</keyword>
<reference evidence="13" key="2">
    <citation type="submission" date="2021-02" db="EMBL/GenBank/DDBJ databases">
        <authorList>
            <person name="Kimball J.A."/>
            <person name="Haas M.W."/>
            <person name="Macchietto M."/>
            <person name="Kono T."/>
            <person name="Duquette J."/>
            <person name="Shao M."/>
        </authorList>
    </citation>
    <scope>NUCLEOTIDE SEQUENCE</scope>
    <source>
        <tissue evidence="13">Fresh leaf tissue</tissue>
    </source>
</reference>
<feature type="domain" description="AAA+ ATPase" evidence="12">
    <location>
        <begin position="367"/>
        <end position="487"/>
    </location>
</feature>
<keyword evidence="10" id="KW-0472">Membrane</keyword>
<comment type="function">
    <text evidence="2">Probable ATP-dependent zinc metallopeptidase.</text>
</comment>
<keyword evidence="7" id="KW-0862">Zinc</keyword>
<evidence type="ECO:0000313" key="13">
    <source>
        <dbReference type="EMBL" id="KAG8071644.1"/>
    </source>
</evidence>
<accession>A0A8J5W2X4</accession>
<evidence type="ECO:0000256" key="9">
    <source>
        <dbReference type="ARBA" id="ARBA00023049"/>
    </source>
</evidence>
<keyword evidence="9" id="KW-0482">Metalloprotease</keyword>
<sequence>MASAAAETLASLPIAPPSRSLLRPLPRRASLGGCSASIRISAVPPRGLGFALVQRRARCPPAARANVERDGDGAEASGPGEASSSGDGDRDAAAEAGGDSASTSTTSTAATPSPPSSSKRGENKWRRKLLKDGGVGRWLWEPIVQGREMGFLLLQLGFAIFALRMLRPEIALPGSEPRPQTTYVSVPYSDFLASIDKDQVKKVEVDGVHIMFRLRPEVEARVVEQPQMQHGTDSVADNAGVSRRIVFTTTRPMDIKTPYEKMVENSVEFGSPDKRSGGLLNSALVALIYVVLIAVVLQRLPISFSQNSAGQLRNRKNSNSGGAKVSESTDVVTFADVAGVDEAKEELEEIVEFLRNPERYIRLGARPPRGVLLVGLPGTGKTLLAKAVAGEAEVPFISCSASEFVELYVGMGAARIDAVAKSRDGRYRIVSNDEREQTLNQLLTEMDGFDTNSAVIVLGATNRADVLDPALRRPGRFDRVVMVEAPNRFGRESILKVHVNRKELPLGKDVNLSDIAAMTTGFTGADLANLVNEAALLAGRSNKEIVEKIDFISAVERSIAGIEKKHAKLKGNEKAVVARHEVGHAVVGTAVASLLPGQPRVEKLSILPRSGGALGFTYTPPTTEDRYLLFVDELRGRLVTLLGGRAAEEVVLGGRVSTGALDDIRRATDMAYKAVAEYGLNQRIGPISVATLSNGGLDDSGGSPWGRDQGHLVDLVQREVKILLQSALEVALSVIRANPTVLEGLGAYLEENEKVEGEELQQWLKSVVAPKELTSFIRGKQEHVLQLEAGS</sequence>
<feature type="compositionally biased region" description="Low complexity" evidence="11">
    <location>
        <begin position="74"/>
        <end position="86"/>
    </location>
</feature>
<dbReference type="Proteomes" id="UP000729402">
    <property type="component" value="Unassembled WGS sequence"/>
</dbReference>
<evidence type="ECO:0000256" key="11">
    <source>
        <dbReference type="SAM" id="MobiDB-lite"/>
    </source>
</evidence>
<evidence type="ECO:0000256" key="5">
    <source>
        <dbReference type="ARBA" id="ARBA00022692"/>
    </source>
</evidence>
<dbReference type="Pfam" id="PF01434">
    <property type="entry name" value="Peptidase_M41"/>
    <property type="match status" value="1"/>
</dbReference>
<dbReference type="PROSITE" id="PS00674">
    <property type="entry name" value="AAA"/>
    <property type="match status" value="1"/>
</dbReference>
<feature type="compositionally biased region" description="Low complexity" evidence="11">
    <location>
        <begin position="9"/>
        <end position="28"/>
    </location>
</feature>
<dbReference type="Pfam" id="PF00004">
    <property type="entry name" value="AAA"/>
    <property type="match status" value="1"/>
</dbReference>
<dbReference type="GO" id="GO:0009535">
    <property type="term" value="C:chloroplast thylakoid membrane"/>
    <property type="evidence" value="ECO:0007669"/>
    <property type="project" value="TreeGrafter"/>
</dbReference>
<dbReference type="GO" id="GO:0004176">
    <property type="term" value="F:ATP-dependent peptidase activity"/>
    <property type="evidence" value="ECO:0007669"/>
    <property type="project" value="InterPro"/>
</dbReference>
<evidence type="ECO:0000256" key="1">
    <source>
        <dbReference type="ARBA" id="ARBA00001947"/>
    </source>
</evidence>
<dbReference type="GO" id="GO:0046872">
    <property type="term" value="F:metal ion binding"/>
    <property type="evidence" value="ECO:0007669"/>
    <property type="project" value="UniProtKB-KW"/>
</dbReference>
<dbReference type="GO" id="GO:0016887">
    <property type="term" value="F:ATP hydrolysis activity"/>
    <property type="evidence" value="ECO:0007669"/>
    <property type="project" value="InterPro"/>
</dbReference>
<keyword evidence="5" id="KW-0812">Transmembrane</keyword>
<dbReference type="InterPro" id="IPR003960">
    <property type="entry name" value="ATPase_AAA_CS"/>
</dbReference>
<evidence type="ECO:0000313" key="14">
    <source>
        <dbReference type="Proteomes" id="UP000729402"/>
    </source>
</evidence>
<dbReference type="PANTHER" id="PTHR23076:SF49">
    <property type="entry name" value="ATP-DEPENDENT ZINC METALLOPROTEASE FTSH 7, CHLOROPLASTIC"/>
    <property type="match status" value="1"/>
</dbReference>
<dbReference type="InterPro" id="IPR003959">
    <property type="entry name" value="ATPase_AAA_core"/>
</dbReference>
<dbReference type="FunFam" id="1.20.58.760:FF:000006">
    <property type="entry name" value="ATP-dependent zinc metalloprotease FTSH 7, chloroplastic"/>
    <property type="match status" value="1"/>
</dbReference>
<keyword evidence="8" id="KW-1133">Transmembrane helix</keyword>
<reference evidence="13" key="1">
    <citation type="journal article" date="2021" name="bioRxiv">
        <title>Whole Genome Assembly and Annotation of Northern Wild Rice, Zizania palustris L., Supports a Whole Genome Duplication in the Zizania Genus.</title>
        <authorList>
            <person name="Haas M."/>
            <person name="Kono T."/>
            <person name="Macchietto M."/>
            <person name="Millas R."/>
            <person name="McGilp L."/>
            <person name="Shao M."/>
            <person name="Duquette J."/>
            <person name="Hirsch C.N."/>
            <person name="Kimball J."/>
        </authorList>
    </citation>
    <scope>NUCLEOTIDE SEQUENCE</scope>
    <source>
        <tissue evidence="13">Fresh leaf tissue</tissue>
    </source>
</reference>
<evidence type="ECO:0000256" key="7">
    <source>
        <dbReference type="ARBA" id="ARBA00022833"/>
    </source>
</evidence>
<comment type="cofactor">
    <cofactor evidence="1">
        <name>Zn(2+)</name>
        <dbReference type="ChEBI" id="CHEBI:29105"/>
    </cofactor>
</comment>
<dbReference type="InterPro" id="IPR000642">
    <property type="entry name" value="Peptidase_M41"/>
</dbReference>
<dbReference type="EMBL" id="JAAALK010000283">
    <property type="protein sequence ID" value="KAG8071644.1"/>
    <property type="molecule type" value="Genomic_DNA"/>
</dbReference>
<feature type="region of interest" description="Disordered" evidence="11">
    <location>
        <begin position="1"/>
        <end position="28"/>
    </location>
</feature>
<feature type="region of interest" description="Disordered" evidence="11">
    <location>
        <begin position="59"/>
        <end position="125"/>
    </location>
</feature>
<evidence type="ECO:0000256" key="4">
    <source>
        <dbReference type="ARBA" id="ARBA00010550"/>
    </source>
</evidence>
<evidence type="ECO:0000256" key="10">
    <source>
        <dbReference type="ARBA" id="ARBA00023136"/>
    </source>
</evidence>
<protein>
    <recommendedName>
        <fullName evidence="12">AAA+ ATPase domain-containing protein</fullName>
    </recommendedName>
</protein>
<comment type="similarity">
    <text evidence="4">In the N-terminal section; belongs to the AAA ATPase family.</text>
</comment>
<keyword evidence="9" id="KW-0645">Protease</keyword>
<evidence type="ECO:0000256" key="8">
    <source>
        <dbReference type="ARBA" id="ARBA00022989"/>
    </source>
</evidence>
<dbReference type="GO" id="GO:0004222">
    <property type="term" value="F:metalloendopeptidase activity"/>
    <property type="evidence" value="ECO:0007669"/>
    <property type="project" value="InterPro"/>
</dbReference>
<dbReference type="PANTHER" id="PTHR23076">
    <property type="entry name" value="METALLOPROTEASE M41 FTSH"/>
    <property type="match status" value="1"/>
</dbReference>
<comment type="caution">
    <text evidence="13">The sequence shown here is derived from an EMBL/GenBank/DDBJ whole genome shotgun (WGS) entry which is preliminary data.</text>
</comment>
<dbReference type="InterPro" id="IPR041569">
    <property type="entry name" value="AAA_lid_3"/>
</dbReference>
<gene>
    <name evidence="13" type="ORF">GUJ93_ZPchr0006g43834</name>
</gene>
<feature type="compositionally biased region" description="Low complexity" evidence="11">
    <location>
        <begin position="94"/>
        <end position="111"/>
    </location>
</feature>